<dbReference type="Proteomes" id="UP000799537">
    <property type="component" value="Unassembled WGS sequence"/>
</dbReference>
<protein>
    <recommendedName>
        <fullName evidence="1">1-alkyl-2-acetylglycerophosphocholine esterase</fullName>
        <ecNumber evidence="1">3.1.1.47</ecNumber>
    </recommendedName>
</protein>
<proteinExistence type="predicted"/>
<name>A0A6A6CMV2_ZASCE</name>
<keyword evidence="3" id="KW-0442">Lipid degradation</keyword>
<gene>
    <name evidence="6" type="ORF">M409DRAFT_22830</name>
</gene>
<dbReference type="PANTHER" id="PTHR10272:SF14">
    <property type="entry name" value="PAF ACETYLHYDROLASE FAMILY PROTEIN"/>
    <property type="match status" value="1"/>
</dbReference>
<keyword evidence="5" id="KW-0732">Signal</keyword>
<evidence type="ECO:0000256" key="3">
    <source>
        <dbReference type="ARBA" id="ARBA00022963"/>
    </source>
</evidence>
<dbReference type="GeneID" id="54559783"/>
<evidence type="ECO:0000313" key="7">
    <source>
        <dbReference type="Proteomes" id="UP000799537"/>
    </source>
</evidence>
<dbReference type="Gene3D" id="3.40.50.1820">
    <property type="entry name" value="alpha/beta hydrolase"/>
    <property type="match status" value="1"/>
</dbReference>
<dbReference type="GO" id="GO:0016042">
    <property type="term" value="P:lipid catabolic process"/>
    <property type="evidence" value="ECO:0007669"/>
    <property type="project" value="UniProtKB-KW"/>
</dbReference>
<keyword evidence="2" id="KW-0378">Hydrolase</keyword>
<keyword evidence="4" id="KW-0443">Lipid metabolism</keyword>
<sequence>MQLLFTLQTVASAITIAAAASPQPTPIPPPTGSYYVGERKLAVARTNPNNFTLPTNLISDFLATIFYPTKTEGRTAPYLESVTAQEWAQVYNISVDLLTSLTAKLAIDAPGLSNASQYPTVFFGPGGGGPPTEVYTTLLSDLASHGYNVIGIDDPHEQQYIRWPNGTGYYGSGAEDETTDETVYVRLAETTTMIDRLDLVEKALGTKVNRHLLGTFGHSAGGDAGLASMLYDRRILSSVNLDGPFQGGPFGEDGTTVPDFKRPVFLFGTGVHETTAVDPTWNETFPVNQTGYWREVVVKGSLHIDMSDITFWKDTAGVHSANLGPIDGRRMVNITRTWTRAFFDYTLLHCREAGKLFNGPSSDWPEVEFKAGSNGSHHHW</sequence>
<reference evidence="6" key="1">
    <citation type="journal article" date="2020" name="Stud. Mycol.">
        <title>101 Dothideomycetes genomes: a test case for predicting lifestyles and emergence of pathogens.</title>
        <authorList>
            <person name="Haridas S."/>
            <person name="Albert R."/>
            <person name="Binder M."/>
            <person name="Bloem J."/>
            <person name="Labutti K."/>
            <person name="Salamov A."/>
            <person name="Andreopoulos B."/>
            <person name="Baker S."/>
            <person name="Barry K."/>
            <person name="Bills G."/>
            <person name="Bluhm B."/>
            <person name="Cannon C."/>
            <person name="Castanera R."/>
            <person name="Culley D."/>
            <person name="Daum C."/>
            <person name="Ezra D."/>
            <person name="Gonzalez J."/>
            <person name="Henrissat B."/>
            <person name="Kuo A."/>
            <person name="Liang C."/>
            <person name="Lipzen A."/>
            <person name="Lutzoni F."/>
            <person name="Magnuson J."/>
            <person name="Mondo S."/>
            <person name="Nolan M."/>
            <person name="Ohm R."/>
            <person name="Pangilinan J."/>
            <person name="Park H.-J."/>
            <person name="Ramirez L."/>
            <person name="Alfaro M."/>
            <person name="Sun H."/>
            <person name="Tritt A."/>
            <person name="Yoshinaga Y."/>
            <person name="Zwiers L.-H."/>
            <person name="Turgeon B."/>
            <person name="Goodwin S."/>
            <person name="Spatafora J."/>
            <person name="Crous P."/>
            <person name="Grigoriev I."/>
        </authorList>
    </citation>
    <scope>NUCLEOTIDE SEQUENCE</scope>
    <source>
        <strain evidence="6">ATCC 36951</strain>
    </source>
</reference>
<evidence type="ECO:0000256" key="1">
    <source>
        <dbReference type="ARBA" id="ARBA00013201"/>
    </source>
</evidence>
<evidence type="ECO:0000256" key="5">
    <source>
        <dbReference type="SAM" id="SignalP"/>
    </source>
</evidence>
<dbReference type="EC" id="3.1.1.47" evidence="1"/>
<dbReference type="InterPro" id="IPR029058">
    <property type="entry name" value="AB_hydrolase_fold"/>
</dbReference>
<organism evidence="6 7">
    <name type="scientific">Zasmidium cellare ATCC 36951</name>
    <dbReference type="NCBI Taxonomy" id="1080233"/>
    <lineage>
        <taxon>Eukaryota</taxon>
        <taxon>Fungi</taxon>
        <taxon>Dikarya</taxon>
        <taxon>Ascomycota</taxon>
        <taxon>Pezizomycotina</taxon>
        <taxon>Dothideomycetes</taxon>
        <taxon>Dothideomycetidae</taxon>
        <taxon>Mycosphaerellales</taxon>
        <taxon>Mycosphaerellaceae</taxon>
        <taxon>Zasmidium</taxon>
    </lineage>
</organism>
<dbReference type="OrthoDB" id="2363873at2759"/>
<dbReference type="SUPFAM" id="SSF53474">
    <property type="entry name" value="alpha/beta-Hydrolases"/>
    <property type="match status" value="1"/>
</dbReference>
<accession>A0A6A6CMV2</accession>
<feature type="signal peptide" evidence="5">
    <location>
        <begin position="1"/>
        <end position="19"/>
    </location>
</feature>
<feature type="chain" id="PRO_5025595338" description="1-alkyl-2-acetylglycerophosphocholine esterase" evidence="5">
    <location>
        <begin position="20"/>
        <end position="380"/>
    </location>
</feature>
<dbReference type="GO" id="GO:0003847">
    <property type="term" value="F:1-alkyl-2-acetylglycerophosphocholine esterase activity"/>
    <property type="evidence" value="ECO:0007669"/>
    <property type="project" value="UniProtKB-EC"/>
</dbReference>
<dbReference type="EMBL" id="ML993595">
    <property type="protein sequence ID" value="KAF2166776.1"/>
    <property type="molecule type" value="Genomic_DNA"/>
</dbReference>
<evidence type="ECO:0000256" key="2">
    <source>
        <dbReference type="ARBA" id="ARBA00022801"/>
    </source>
</evidence>
<evidence type="ECO:0000313" key="6">
    <source>
        <dbReference type="EMBL" id="KAF2166776.1"/>
    </source>
</evidence>
<dbReference type="PANTHER" id="PTHR10272">
    <property type="entry name" value="PLATELET-ACTIVATING FACTOR ACETYLHYDROLASE"/>
    <property type="match status" value="1"/>
</dbReference>
<dbReference type="RefSeq" id="XP_033667665.1">
    <property type="nucleotide sequence ID" value="XM_033806511.1"/>
</dbReference>
<keyword evidence="7" id="KW-1185">Reference proteome</keyword>
<dbReference type="AlphaFoldDB" id="A0A6A6CMV2"/>
<evidence type="ECO:0000256" key="4">
    <source>
        <dbReference type="ARBA" id="ARBA00023098"/>
    </source>
</evidence>